<keyword evidence="3" id="KW-0472">Membrane</keyword>
<evidence type="ECO:0000256" key="3">
    <source>
        <dbReference type="SAM" id="Phobius"/>
    </source>
</evidence>
<feature type="compositionally biased region" description="Polar residues" evidence="2">
    <location>
        <begin position="891"/>
        <end position="900"/>
    </location>
</feature>
<feature type="region of interest" description="Disordered" evidence="2">
    <location>
        <begin position="787"/>
        <end position="832"/>
    </location>
</feature>
<feature type="region of interest" description="Disordered" evidence="2">
    <location>
        <begin position="399"/>
        <end position="452"/>
    </location>
</feature>
<reference evidence="4 5" key="1">
    <citation type="submission" date="2018-10" db="EMBL/GenBank/DDBJ databases">
        <title>Fifty Aureobasidium pullulans genomes reveal a recombining polyextremotolerant generalist.</title>
        <authorList>
            <person name="Gostincar C."/>
            <person name="Turk M."/>
            <person name="Zajc J."/>
            <person name="Gunde-Cimerman N."/>
        </authorList>
    </citation>
    <scope>NUCLEOTIDE SEQUENCE [LARGE SCALE GENOMIC DNA]</scope>
    <source>
        <strain evidence="4 5">EXF-10751</strain>
    </source>
</reference>
<feature type="compositionally biased region" description="Low complexity" evidence="2">
    <location>
        <begin position="132"/>
        <end position="160"/>
    </location>
</feature>
<evidence type="ECO:0000313" key="4">
    <source>
        <dbReference type="EMBL" id="THW56160.1"/>
    </source>
</evidence>
<feature type="coiled-coil region" evidence="1">
    <location>
        <begin position="651"/>
        <end position="731"/>
    </location>
</feature>
<feature type="region of interest" description="Disordered" evidence="2">
    <location>
        <begin position="66"/>
        <end position="167"/>
    </location>
</feature>
<evidence type="ECO:0000256" key="1">
    <source>
        <dbReference type="SAM" id="Coils"/>
    </source>
</evidence>
<evidence type="ECO:0000313" key="5">
    <source>
        <dbReference type="Proteomes" id="UP000310421"/>
    </source>
</evidence>
<name>A0A4S8YY21_AURPU</name>
<feature type="compositionally biased region" description="Polar residues" evidence="2">
    <location>
        <begin position="99"/>
        <end position="112"/>
    </location>
</feature>
<feature type="compositionally biased region" description="Basic and acidic residues" evidence="2">
    <location>
        <begin position="819"/>
        <end position="832"/>
    </location>
</feature>
<gene>
    <name evidence="4" type="ORF">D6D20_08933</name>
</gene>
<dbReference type="AlphaFoldDB" id="A0A4S8YY21"/>
<evidence type="ECO:0008006" key="6">
    <source>
        <dbReference type="Google" id="ProtNLM"/>
    </source>
</evidence>
<dbReference type="EMBL" id="QZAN01000160">
    <property type="protein sequence ID" value="THW56160.1"/>
    <property type="molecule type" value="Genomic_DNA"/>
</dbReference>
<dbReference type="Proteomes" id="UP000310421">
    <property type="component" value="Unassembled WGS sequence"/>
</dbReference>
<keyword evidence="1" id="KW-0175">Coiled coil</keyword>
<proteinExistence type="predicted"/>
<feature type="compositionally biased region" description="Basic and acidic residues" evidence="2">
    <location>
        <begin position="790"/>
        <end position="807"/>
    </location>
</feature>
<comment type="caution">
    <text evidence="4">The sequence shown here is derived from an EMBL/GenBank/DDBJ whole genome shotgun (WGS) entry which is preliminary data.</text>
</comment>
<evidence type="ECO:0000256" key="2">
    <source>
        <dbReference type="SAM" id="MobiDB-lite"/>
    </source>
</evidence>
<feature type="transmembrane region" description="Helical" evidence="3">
    <location>
        <begin position="20"/>
        <end position="44"/>
    </location>
</feature>
<organism evidence="4 5">
    <name type="scientific">Aureobasidium pullulans</name>
    <name type="common">Black yeast</name>
    <name type="synonym">Pullularia pullulans</name>
    <dbReference type="NCBI Taxonomy" id="5580"/>
    <lineage>
        <taxon>Eukaryota</taxon>
        <taxon>Fungi</taxon>
        <taxon>Dikarya</taxon>
        <taxon>Ascomycota</taxon>
        <taxon>Pezizomycotina</taxon>
        <taxon>Dothideomycetes</taxon>
        <taxon>Dothideomycetidae</taxon>
        <taxon>Dothideales</taxon>
        <taxon>Saccotheciaceae</taxon>
        <taxon>Aureobasidium</taxon>
    </lineage>
</organism>
<sequence>MIYLSRKISGDQEVGLLEKQVSHVIGSIAGLSQLAVSGWWLWLLRIASEPPRVRIAGLCCTRNHAGGALMPPKAKQKNTANRHESGLAKGAPGKRITKQRSNNHLPSTNGQAAHSIPATTADGLNDHDTADDSPASLPDDDMVAATTASSTPPVTAAPSESSRRVSDATAYSSAVNTSKLVGRSASSSFSMAMTILSACPLSDAIAILILLMSLPPALIMLIHSLFASLTFVPPTAGVSLSSWNGMPPLGDWFHGSASGGPSLFTILFSDGIMSVVYLASSYWLQNIYLDLGQAVVAISLSGATAAKDGSANSVAACSMLVVFSHFLRYNKIHLISLEYLRSLLQNLGIGQHWNPISSADFSSSPYVAYGWYRAILGCHILAQGVLTLGRRYLHSYSNQSRASANKKQDPEAASYGDGPKSSTSPGDSGQEPAGGLGSDGRPPGPSSAMRDGNQRIITSKKKKKHATQVRSRQPLWAAIASTKVTFLKEMEQKQASEDQAEASAHDTTNENQLLPRIFTEDRISIVDIRPADILFRAHLPSFSATSRPKLDPNAPISAGIDKSKPFFVRMNGADWGSTKISEEGEGADTVWHGEIFGLTPLTNYSCELVNMSDHSVLCTTSLVTLPAPSTEQTSIVTAPPQPQSLRPLSPISTLKQSIAAAEMKREDARNKLKRARRDHKNAASAVRKEIDQLNAKVASSGGQDERQRQRILQLTQHLRQANEATTALKEETDALGEIPQAELREYNEKKRAWQAACDKKSAAMADLEAAKIQAQREIAQVTSELTSAAQKRERLSTRKGKLTEQLDRLTNQKNADMSARQKHEQERANRVSEYQRQEANLLYWTQQSNKDAEDCTLRANEFFTQIEYLTNVVAHQQQTLSGPPTPEGNLPGTNGPPSRQPTAFDFNMFGGGFGQGFGGLSNGGVTQVRGRSSSMLSGYSGFTDDDLDTLAGAESAQNEALLLENDKGKGRLASPIGSK</sequence>
<keyword evidence="3" id="KW-1133">Transmembrane helix</keyword>
<feature type="region of interest" description="Disordered" evidence="2">
    <location>
        <begin position="878"/>
        <end position="900"/>
    </location>
</feature>
<keyword evidence="3" id="KW-0812">Transmembrane</keyword>
<accession>A0A4S8YY21</accession>
<protein>
    <recommendedName>
        <fullName evidence="6">Ubiquitination network signaling protein</fullName>
    </recommendedName>
</protein>